<dbReference type="Proteomes" id="UP000637578">
    <property type="component" value="Unassembled WGS sequence"/>
</dbReference>
<dbReference type="EMBL" id="BMMK01000036">
    <property type="protein sequence ID" value="GGM76267.1"/>
    <property type="molecule type" value="Genomic_DNA"/>
</dbReference>
<reference evidence="2" key="1">
    <citation type="journal article" date="2014" name="Int. J. Syst. Evol. Microbiol.">
        <title>Complete genome sequence of Corynebacterium casei LMG S-19264T (=DSM 44701T), isolated from a smear-ripened cheese.</title>
        <authorList>
            <consortium name="US DOE Joint Genome Institute (JGI-PGF)"/>
            <person name="Walter F."/>
            <person name="Albersmeier A."/>
            <person name="Kalinowski J."/>
            <person name="Ruckert C."/>
        </authorList>
    </citation>
    <scope>NUCLEOTIDE SEQUENCE</scope>
    <source>
        <strain evidence="2">CGMCC 4.5737</strain>
    </source>
</reference>
<dbReference type="InterPro" id="IPR036873">
    <property type="entry name" value="Rhodanese-like_dom_sf"/>
</dbReference>
<evidence type="ECO:0000313" key="3">
    <source>
        <dbReference type="Proteomes" id="UP000637578"/>
    </source>
</evidence>
<evidence type="ECO:0000313" key="2">
    <source>
        <dbReference type="EMBL" id="GGM76267.1"/>
    </source>
</evidence>
<dbReference type="RefSeq" id="WP_373290063.1">
    <property type="nucleotide sequence ID" value="NZ_BMMK01000036.1"/>
</dbReference>
<name>A0A8J3FXR9_9PSEU</name>
<dbReference type="InterPro" id="IPR050229">
    <property type="entry name" value="GlpE_sulfurtransferase"/>
</dbReference>
<organism evidence="2 3">
    <name type="scientific">Longimycelium tulufanense</name>
    <dbReference type="NCBI Taxonomy" id="907463"/>
    <lineage>
        <taxon>Bacteria</taxon>
        <taxon>Bacillati</taxon>
        <taxon>Actinomycetota</taxon>
        <taxon>Actinomycetes</taxon>
        <taxon>Pseudonocardiales</taxon>
        <taxon>Pseudonocardiaceae</taxon>
        <taxon>Longimycelium</taxon>
    </lineage>
</organism>
<reference evidence="2" key="2">
    <citation type="submission" date="2020-09" db="EMBL/GenBank/DDBJ databases">
        <authorList>
            <person name="Sun Q."/>
            <person name="Zhou Y."/>
        </authorList>
    </citation>
    <scope>NUCLEOTIDE SEQUENCE</scope>
    <source>
        <strain evidence="2">CGMCC 4.5737</strain>
    </source>
</reference>
<dbReference type="PANTHER" id="PTHR43031">
    <property type="entry name" value="FAD-DEPENDENT OXIDOREDUCTASE"/>
    <property type="match status" value="1"/>
</dbReference>
<accession>A0A8J3FXR9</accession>
<dbReference type="PROSITE" id="PS50206">
    <property type="entry name" value="RHODANESE_3"/>
    <property type="match status" value="1"/>
</dbReference>
<dbReference type="SUPFAM" id="SSF52821">
    <property type="entry name" value="Rhodanese/Cell cycle control phosphatase"/>
    <property type="match status" value="1"/>
</dbReference>
<dbReference type="Gene3D" id="3.40.250.10">
    <property type="entry name" value="Rhodanese-like domain"/>
    <property type="match status" value="1"/>
</dbReference>
<sequence length="112" mass="12012">MQVPEVQVDEVPVQPTEGSVLLDVREDDEWQAGHAPGALHIPMGDIMARLSELPEDADVYVICRTGGRSARVTAFLNDNGWDAVNVSGGMQAWASTGRPMVGEQSGAEPRVL</sequence>
<keyword evidence="3" id="KW-1185">Reference proteome</keyword>
<protein>
    <submittedName>
        <fullName evidence="2">Sulfurtransferase</fullName>
    </submittedName>
</protein>
<dbReference type="SMART" id="SM00450">
    <property type="entry name" value="RHOD"/>
    <property type="match status" value="1"/>
</dbReference>
<dbReference type="InterPro" id="IPR001763">
    <property type="entry name" value="Rhodanese-like_dom"/>
</dbReference>
<gene>
    <name evidence="2" type="ORF">GCM10012275_53780</name>
</gene>
<dbReference type="PANTHER" id="PTHR43031:SF17">
    <property type="entry name" value="SULFURTRANSFERASE YTWF-RELATED"/>
    <property type="match status" value="1"/>
</dbReference>
<evidence type="ECO:0000259" key="1">
    <source>
        <dbReference type="PROSITE" id="PS50206"/>
    </source>
</evidence>
<dbReference type="CDD" id="cd00158">
    <property type="entry name" value="RHOD"/>
    <property type="match status" value="1"/>
</dbReference>
<comment type="caution">
    <text evidence="2">The sequence shown here is derived from an EMBL/GenBank/DDBJ whole genome shotgun (WGS) entry which is preliminary data.</text>
</comment>
<proteinExistence type="predicted"/>
<feature type="domain" description="Rhodanese" evidence="1">
    <location>
        <begin position="15"/>
        <end position="102"/>
    </location>
</feature>
<dbReference type="Pfam" id="PF00581">
    <property type="entry name" value="Rhodanese"/>
    <property type="match status" value="1"/>
</dbReference>
<dbReference type="AlphaFoldDB" id="A0A8J3FXR9"/>